<dbReference type="PANTHER" id="PTHR11455:SF9">
    <property type="entry name" value="CRYPTOCHROME CIRCADIAN CLOCK 5 ISOFORM X1"/>
    <property type="match status" value="1"/>
</dbReference>
<dbReference type="Gene3D" id="1.10.579.10">
    <property type="entry name" value="DNA Cyclobutane Dipyrimidine Photolyase, subunit A, domain 3"/>
    <property type="match status" value="1"/>
</dbReference>
<feature type="binding site" evidence="3">
    <location>
        <position position="33"/>
    </location>
    <ligand>
        <name>FAD</name>
        <dbReference type="ChEBI" id="CHEBI:57692"/>
    </ligand>
</feature>
<evidence type="ECO:0000313" key="6">
    <source>
        <dbReference type="Proteomes" id="UP000309450"/>
    </source>
</evidence>
<keyword evidence="2 3" id="KW-0274">FAD</keyword>
<dbReference type="GO" id="GO:0009416">
    <property type="term" value="P:response to light stimulus"/>
    <property type="evidence" value="ECO:0007669"/>
    <property type="project" value="TreeGrafter"/>
</dbReference>
<sequence length="401" mass="43869">MDGGLRRDAEFPLTRAEALDRLRDFLPRAGADYARLRNVDHGPGQHDHVSRLSAALRRRLLSESEVVAAVIARHGLRGAEKFLSEVLWRSYWKGWLEQRPAVWPGYRQALARAEAACAADPDLARRHQAAIDGRTGIDCFDHWMGELAETGYLHNWARMQFASIWVFTLGLAWELGAALTLRLLRDADPASNTLSWRWVAGLHTTGKAYLADAARIHAMTGGRFTPDGLARHAVIPEDSIAVPPATSPRAHRRPDPTEPALLLVTPEDLSLETEAAMARLDIRAIAALPPTTAPDRRAMADALDRAGAHWGLSPSECADLSGLVDLARRCGARQIVTGYLPVGPEADRLSPLRAAAGAAGIALAEHQRDWDVRVWPHCRKGFFALKEQMPRLLAGLGAADG</sequence>
<dbReference type="RefSeq" id="WP_136393127.1">
    <property type="nucleotide sequence ID" value="NZ_SSND01000001.1"/>
</dbReference>
<protein>
    <submittedName>
        <fullName evidence="5">Deoxyribodipyrimidine photolyase</fullName>
    </submittedName>
</protein>
<accession>A0A4S3MQG2</accession>
<evidence type="ECO:0000256" key="3">
    <source>
        <dbReference type="PIRSR" id="PIRSR602081-1"/>
    </source>
</evidence>
<comment type="cofactor">
    <cofactor evidence="3">
        <name>FAD</name>
        <dbReference type="ChEBI" id="CHEBI:57692"/>
    </cofactor>
    <text evidence="3">Binds 1 FAD per subunit.</text>
</comment>
<reference evidence="5 6" key="1">
    <citation type="submission" date="2019-04" db="EMBL/GenBank/DDBJ databases">
        <title>Draft genome sequence of Gemmobacter aestuarii sp. nov.</title>
        <authorList>
            <person name="Hameed A."/>
            <person name="Lin S.-Y."/>
            <person name="Shahina M."/>
            <person name="Lai W.-A."/>
            <person name="Young C.-C."/>
        </authorList>
    </citation>
    <scope>NUCLEOTIDE SEQUENCE [LARGE SCALE GENOMIC DNA]</scope>
    <source>
        <strain evidence="5 6">CC-PW-75</strain>
    </source>
</reference>
<feature type="domain" description="Cryptochrome/DNA photolyase FAD-binding" evidence="4">
    <location>
        <begin position="82"/>
        <end position="210"/>
    </location>
</feature>
<dbReference type="AlphaFoldDB" id="A0A4S3MQG2"/>
<evidence type="ECO:0000256" key="1">
    <source>
        <dbReference type="ARBA" id="ARBA00022630"/>
    </source>
</evidence>
<name>A0A4S3MQG2_9RHOB</name>
<comment type="caution">
    <text evidence="5">The sequence shown here is derived from an EMBL/GenBank/DDBJ whole genome shotgun (WGS) entry which is preliminary data.</text>
</comment>
<gene>
    <name evidence="5" type="ORF">E7811_03175</name>
</gene>
<dbReference type="Pfam" id="PF03441">
    <property type="entry name" value="FAD_binding_7"/>
    <property type="match status" value="1"/>
</dbReference>
<dbReference type="GO" id="GO:0071949">
    <property type="term" value="F:FAD binding"/>
    <property type="evidence" value="ECO:0007669"/>
    <property type="project" value="TreeGrafter"/>
</dbReference>
<dbReference type="Proteomes" id="UP000309450">
    <property type="component" value="Unassembled WGS sequence"/>
</dbReference>
<dbReference type="InterPro" id="IPR005101">
    <property type="entry name" value="Cryptochr/Photolyase_FAD-bd"/>
</dbReference>
<dbReference type="SUPFAM" id="SSF48173">
    <property type="entry name" value="Cryptochrome/photolyase FAD-binding domain"/>
    <property type="match status" value="1"/>
</dbReference>
<dbReference type="InterPro" id="IPR002081">
    <property type="entry name" value="Cryptochrome/DNA_photolyase_1"/>
</dbReference>
<dbReference type="EMBL" id="SSND01000001">
    <property type="protein sequence ID" value="THD84746.1"/>
    <property type="molecule type" value="Genomic_DNA"/>
</dbReference>
<keyword evidence="1 3" id="KW-0285">Flavoprotein</keyword>
<keyword evidence="5" id="KW-0456">Lyase</keyword>
<feature type="binding site" evidence="3">
    <location>
        <begin position="186"/>
        <end position="188"/>
    </location>
    <ligand>
        <name>FAD</name>
        <dbReference type="ChEBI" id="CHEBI:57692"/>
    </ligand>
</feature>
<proteinExistence type="predicted"/>
<keyword evidence="6" id="KW-1185">Reference proteome</keyword>
<dbReference type="InterPro" id="IPR036134">
    <property type="entry name" value="Crypto/Photolyase_FAD-like_sf"/>
</dbReference>
<dbReference type="GO" id="GO:0003677">
    <property type="term" value="F:DNA binding"/>
    <property type="evidence" value="ECO:0007669"/>
    <property type="project" value="TreeGrafter"/>
</dbReference>
<dbReference type="GO" id="GO:0003904">
    <property type="term" value="F:deoxyribodipyrimidine photo-lyase activity"/>
    <property type="evidence" value="ECO:0007669"/>
    <property type="project" value="TreeGrafter"/>
</dbReference>
<dbReference type="Gene3D" id="1.25.40.80">
    <property type="match status" value="1"/>
</dbReference>
<dbReference type="OrthoDB" id="9772484at2"/>
<feature type="binding site" evidence="3">
    <location>
        <position position="82"/>
    </location>
    <ligand>
        <name>FAD</name>
        <dbReference type="ChEBI" id="CHEBI:57692"/>
    </ligand>
</feature>
<evidence type="ECO:0000256" key="2">
    <source>
        <dbReference type="ARBA" id="ARBA00022827"/>
    </source>
</evidence>
<dbReference type="PANTHER" id="PTHR11455">
    <property type="entry name" value="CRYPTOCHROME"/>
    <property type="match status" value="1"/>
</dbReference>
<evidence type="ECO:0000313" key="5">
    <source>
        <dbReference type="EMBL" id="THD84746.1"/>
    </source>
</evidence>
<organism evidence="5 6">
    <name type="scientific">Aliigemmobacter aestuarii</name>
    <dbReference type="NCBI Taxonomy" id="1445661"/>
    <lineage>
        <taxon>Bacteria</taxon>
        <taxon>Pseudomonadati</taxon>
        <taxon>Pseudomonadota</taxon>
        <taxon>Alphaproteobacteria</taxon>
        <taxon>Rhodobacterales</taxon>
        <taxon>Paracoccaceae</taxon>
        <taxon>Aliigemmobacter</taxon>
    </lineage>
</organism>
<evidence type="ECO:0000259" key="4">
    <source>
        <dbReference type="Pfam" id="PF03441"/>
    </source>
</evidence>